<proteinExistence type="predicted"/>
<feature type="region of interest" description="Disordered" evidence="1">
    <location>
        <begin position="627"/>
        <end position="707"/>
    </location>
</feature>
<feature type="region of interest" description="Disordered" evidence="1">
    <location>
        <begin position="61"/>
        <end position="88"/>
    </location>
</feature>
<comment type="caution">
    <text evidence="2">The sequence shown here is derived from an EMBL/GenBank/DDBJ whole genome shotgun (WGS) entry which is preliminary data.</text>
</comment>
<organism evidence="2 3">
    <name type="scientific">Stentor coeruleus</name>
    <dbReference type="NCBI Taxonomy" id="5963"/>
    <lineage>
        <taxon>Eukaryota</taxon>
        <taxon>Sar</taxon>
        <taxon>Alveolata</taxon>
        <taxon>Ciliophora</taxon>
        <taxon>Postciliodesmatophora</taxon>
        <taxon>Heterotrichea</taxon>
        <taxon>Heterotrichida</taxon>
        <taxon>Stentoridae</taxon>
        <taxon>Stentor</taxon>
    </lineage>
</organism>
<feature type="compositionally biased region" description="Acidic residues" evidence="1">
    <location>
        <begin position="76"/>
        <end position="87"/>
    </location>
</feature>
<protein>
    <submittedName>
        <fullName evidence="2">Uncharacterized protein</fullName>
    </submittedName>
</protein>
<evidence type="ECO:0000256" key="1">
    <source>
        <dbReference type="SAM" id="MobiDB-lite"/>
    </source>
</evidence>
<keyword evidence="3" id="KW-1185">Reference proteome</keyword>
<feature type="compositionally biased region" description="Basic and acidic residues" evidence="1">
    <location>
        <begin position="672"/>
        <end position="685"/>
    </location>
</feature>
<name>A0A1R2CZX1_9CILI</name>
<sequence length="783" mass="92806">MSKNSLTLEINNLLRHTERIKKRVNKFKDISSIDNKTVEEIYNCDEESVFLIIRKLKAEKEAEKKDENEAEKEAEKDDENEAENEDEKEAKDRIFVSRGFDEKIYLAIYLYPKLFIETISLSRMGIIFKTIEIILTFLKKIMIGDLTTYYEEISRKLVAKIIDEVIFNEKIIDNEKHEIVNKLKEWTLRTGQKNISMLNMLDHIIRDFSKYFSFFIEDYSNNIDNAINYLRNLLDDFSNYKFSDVSTKCCGYLIKIVKKYNMPEELKNQCIEFLKKQYLKNIIPKAYNLVVGINKIVPNYENADISEEKAKEMAKDLEKKHEYLIRDAQNDYYNKKINEELPLEPLLIMFCFRFLYSFKVYTSKILFEKYNLFTRIDHFISFQCIINKIMRYPSEISYALLEIFQSIQSQNFNLIDYIFDPLIFDLEYSYLDKNWNDIFYERIMCFPYREVLWKGFWPKELSYDEFEKSVKRLIDNTFLMKLPPEIGGITLNNKYLCIQDYKSEKCKMGCTFYVLLHEAAHKLQRVSCETYLDSHKPLSNRVDIDIDLNSKKNVLEKKIQEDIEKCSENLKGYSKERGYIDEEKASYYKYFECDLILPSFNSIIEESKLEDKAIENKCLENFEENMNKPNFGKEQISEEKKIEDEGMEERKIEVEGTEERKIEDEATEEREIEDRATEEKIKKNDLTSLTSKPEQPDLEQNPTIRTKEGGNEFEKFVFGKVNRVINAGAAIFLLKAPGDITIGEFRNEFTKLNSEELRLNEGSFQNLKTAGTQYIGMCSREFK</sequence>
<gene>
    <name evidence="2" type="ORF">SteCoe_2298</name>
</gene>
<feature type="compositionally biased region" description="Basic and acidic residues" evidence="1">
    <location>
        <begin position="635"/>
        <end position="664"/>
    </location>
</feature>
<feature type="compositionally biased region" description="Basic and acidic residues" evidence="1">
    <location>
        <begin position="61"/>
        <end position="75"/>
    </location>
</feature>
<reference evidence="2 3" key="1">
    <citation type="submission" date="2016-11" db="EMBL/GenBank/DDBJ databases">
        <title>The macronuclear genome of Stentor coeruleus: a giant cell with tiny introns.</title>
        <authorList>
            <person name="Slabodnick M."/>
            <person name="Ruby J.G."/>
            <person name="Reiff S.B."/>
            <person name="Swart E.C."/>
            <person name="Gosai S."/>
            <person name="Prabakaran S."/>
            <person name="Witkowska E."/>
            <person name="Larue G.E."/>
            <person name="Fisher S."/>
            <person name="Freeman R.M."/>
            <person name="Gunawardena J."/>
            <person name="Chu W."/>
            <person name="Stover N.A."/>
            <person name="Gregory B.D."/>
            <person name="Nowacki M."/>
            <person name="Derisi J."/>
            <person name="Roy S.W."/>
            <person name="Marshall W.F."/>
            <person name="Sood P."/>
        </authorList>
    </citation>
    <scope>NUCLEOTIDE SEQUENCE [LARGE SCALE GENOMIC DNA]</scope>
    <source>
        <strain evidence="2">WM001</strain>
    </source>
</reference>
<dbReference type="EMBL" id="MPUH01000025">
    <property type="protein sequence ID" value="OMJ94520.1"/>
    <property type="molecule type" value="Genomic_DNA"/>
</dbReference>
<feature type="compositionally biased region" description="Polar residues" evidence="1">
    <location>
        <begin position="686"/>
        <end position="704"/>
    </location>
</feature>
<dbReference type="AlphaFoldDB" id="A0A1R2CZX1"/>
<dbReference type="Proteomes" id="UP000187209">
    <property type="component" value="Unassembled WGS sequence"/>
</dbReference>
<evidence type="ECO:0000313" key="3">
    <source>
        <dbReference type="Proteomes" id="UP000187209"/>
    </source>
</evidence>
<evidence type="ECO:0000313" key="2">
    <source>
        <dbReference type="EMBL" id="OMJ94520.1"/>
    </source>
</evidence>
<accession>A0A1R2CZX1</accession>